<dbReference type="InterPro" id="IPR003752">
    <property type="entry name" value="DiS_bond_form_DsbB/BdbC"/>
</dbReference>
<accession>A0AAE9Y5E9</accession>
<feature type="transmembrane region" description="Helical" evidence="12">
    <location>
        <begin position="146"/>
        <end position="168"/>
    </location>
</feature>
<dbReference type="InterPro" id="IPR012187">
    <property type="entry name" value="Disulphide_bond_form_BdbC"/>
</dbReference>
<organism evidence="13 14">
    <name type="scientific">Iamia majanohamensis</name>
    <dbReference type="NCBI Taxonomy" id="467976"/>
    <lineage>
        <taxon>Bacteria</taxon>
        <taxon>Bacillati</taxon>
        <taxon>Actinomycetota</taxon>
        <taxon>Acidimicrobiia</taxon>
        <taxon>Acidimicrobiales</taxon>
        <taxon>Iamiaceae</taxon>
        <taxon>Iamia</taxon>
    </lineage>
</organism>
<reference evidence="13" key="1">
    <citation type="submission" date="2023-01" db="EMBL/GenBank/DDBJ databases">
        <title>The diversity of Class Acidimicrobiia in South China Sea sediment environments and the proposal of Iamia marina sp. nov., a novel species of the genus Iamia.</title>
        <authorList>
            <person name="He Y."/>
            <person name="Tian X."/>
        </authorList>
    </citation>
    <scope>NUCLEOTIDE SEQUENCE</scope>
    <source>
        <strain evidence="13">DSM 19957</strain>
    </source>
</reference>
<evidence type="ECO:0000256" key="2">
    <source>
        <dbReference type="ARBA" id="ARBA00007602"/>
    </source>
</evidence>
<evidence type="ECO:0000256" key="11">
    <source>
        <dbReference type="ARBA" id="ARBA00023284"/>
    </source>
</evidence>
<comment type="similarity">
    <text evidence="2">Belongs to the DsbB family. BdbC subfamily.</text>
</comment>
<comment type="subcellular location">
    <subcellularLocation>
        <location evidence="1">Membrane</location>
        <topology evidence="1">Multi-pass membrane protein</topology>
    </subcellularLocation>
</comment>
<dbReference type="SUPFAM" id="SSF158442">
    <property type="entry name" value="DsbB-like"/>
    <property type="match status" value="1"/>
</dbReference>
<gene>
    <name evidence="13" type="ORF">PO878_20415</name>
</gene>
<sequence length="191" mass="20229">MTPDQVTTVFAVLAIAGSVLVVALLVGAALPSTRGPLRDRMAGQGLPLAWLVATVATLGSLYLSEVAHFPPCRLCWYQRIAMYPLVVVLGVGWFVRDRSPRITGLVLAGLGLAVNLWHVAVEIRPTLEGGSCDPTNPCSLRWVEQLGFWTIPRMAGVAFALVITALALDRGPAPAGPAPTVPTDAGRLQEV</sequence>
<dbReference type="GO" id="GO:0006457">
    <property type="term" value="P:protein folding"/>
    <property type="evidence" value="ECO:0007669"/>
    <property type="project" value="InterPro"/>
</dbReference>
<dbReference type="PANTHER" id="PTHR43469">
    <property type="entry name" value="DISULFIDE FORMATION PROTEIN-RELATED"/>
    <property type="match status" value="1"/>
</dbReference>
<keyword evidence="11" id="KW-0676">Redox-active center</keyword>
<keyword evidence="8 12" id="KW-0472">Membrane</keyword>
<keyword evidence="4 12" id="KW-0812">Transmembrane</keyword>
<evidence type="ECO:0000256" key="5">
    <source>
        <dbReference type="ARBA" id="ARBA00022982"/>
    </source>
</evidence>
<dbReference type="KEGG" id="ima:PO878_20415"/>
<dbReference type="Gene3D" id="1.20.1550.10">
    <property type="entry name" value="DsbB-like"/>
    <property type="match status" value="1"/>
</dbReference>
<dbReference type="Pfam" id="PF02600">
    <property type="entry name" value="DsbB"/>
    <property type="match status" value="1"/>
</dbReference>
<evidence type="ECO:0000256" key="4">
    <source>
        <dbReference type="ARBA" id="ARBA00022692"/>
    </source>
</evidence>
<keyword evidence="9" id="KW-1015">Disulfide bond</keyword>
<evidence type="ECO:0000256" key="7">
    <source>
        <dbReference type="ARBA" id="ARBA00023002"/>
    </source>
</evidence>
<evidence type="ECO:0000256" key="10">
    <source>
        <dbReference type="ARBA" id="ARBA00023186"/>
    </source>
</evidence>
<evidence type="ECO:0000256" key="12">
    <source>
        <dbReference type="SAM" id="Phobius"/>
    </source>
</evidence>
<keyword evidence="14" id="KW-1185">Reference proteome</keyword>
<evidence type="ECO:0000256" key="8">
    <source>
        <dbReference type="ARBA" id="ARBA00023136"/>
    </source>
</evidence>
<dbReference type="EMBL" id="CP116942">
    <property type="protein sequence ID" value="WCO66859.1"/>
    <property type="molecule type" value="Genomic_DNA"/>
</dbReference>
<dbReference type="Proteomes" id="UP001216390">
    <property type="component" value="Chromosome"/>
</dbReference>
<keyword evidence="6 12" id="KW-1133">Transmembrane helix</keyword>
<keyword evidence="7" id="KW-0560">Oxidoreductase</keyword>
<dbReference type="InterPro" id="IPR023380">
    <property type="entry name" value="DsbB-like_sf"/>
</dbReference>
<feature type="transmembrane region" description="Helical" evidence="12">
    <location>
        <begin position="102"/>
        <end position="120"/>
    </location>
</feature>
<feature type="transmembrane region" description="Helical" evidence="12">
    <location>
        <begin position="6"/>
        <end position="30"/>
    </location>
</feature>
<dbReference type="PANTHER" id="PTHR43469:SF1">
    <property type="entry name" value="SPBETA PROPHAGE-DERIVED DISULFIDE BOND FORMATION PROTEIN B"/>
    <property type="match status" value="1"/>
</dbReference>
<evidence type="ECO:0000256" key="6">
    <source>
        <dbReference type="ARBA" id="ARBA00022989"/>
    </source>
</evidence>
<evidence type="ECO:0000313" key="14">
    <source>
        <dbReference type="Proteomes" id="UP001216390"/>
    </source>
</evidence>
<evidence type="ECO:0000256" key="9">
    <source>
        <dbReference type="ARBA" id="ARBA00023157"/>
    </source>
</evidence>
<evidence type="ECO:0000256" key="1">
    <source>
        <dbReference type="ARBA" id="ARBA00004141"/>
    </source>
</evidence>
<proteinExistence type="inferred from homology"/>
<keyword evidence="5" id="KW-0249">Electron transport</keyword>
<feature type="transmembrane region" description="Helical" evidence="12">
    <location>
        <begin position="42"/>
        <end position="64"/>
    </location>
</feature>
<dbReference type="GO" id="GO:0015035">
    <property type="term" value="F:protein-disulfide reductase activity"/>
    <property type="evidence" value="ECO:0007669"/>
    <property type="project" value="InterPro"/>
</dbReference>
<dbReference type="GO" id="GO:0016020">
    <property type="term" value="C:membrane"/>
    <property type="evidence" value="ECO:0007669"/>
    <property type="project" value="UniProtKB-SubCell"/>
</dbReference>
<evidence type="ECO:0000313" key="13">
    <source>
        <dbReference type="EMBL" id="WCO66859.1"/>
    </source>
</evidence>
<keyword evidence="3" id="KW-0813">Transport</keyword>
<evidence type="ECO:0000256" key="3">
    <source>
        <dbReference type="ARBA" id="ARBA00022448"/>
    </source>
</evidence>
<name>A0AAE9Y5E9_9ACTN</name>
<protein>
    <submittedName>
        <fullName evidence="13">Disulfide bond formation protein B</fullName>
    </submittedName>
</protein>
<keyword evidence="10" id="KW-0143">Chaperone</keyword>
<feature type="transmembrane region" description="Helical" evidence="12">
    <location>
        <begin position="76"/>
        <end position="95"/>
    </location>
</feature>
<dbReference type="RefSeq" id="WP_272736381.1">
    <property type="nucleotide sequence ID" value="NZ_CP116942.1"/>
</dbReference>
<dbReference type="AlphaFoldDB" id="A0AAE9Y5E9"/>